<evidence type="ECO:0000313" key="1">
    <source>
        <dbReference type="EMBL" id="KAH1038448.1"/>
    </source>
</evidence>
<proteinExistence type="predicted"/>
<gene>
    <name evidence="1" type="ORF">J1N35_040191</name>
</gene>
<dbReference type="OrthoDB" id="997411at2759"/>
<evidence type="ECO:0000313" key="2">
    <source>
        <dbReference type="Proteomes" id="UP000828251"/>
    </source>
</evidence>
<organism evidence="1 2">
    <name type="scientific">Gossypium stocksii</name>
    <dbReference type="NCBI Taxonomy" id="47602"/>
    <lineage>
        <taxon>Eukaryota</taxon>
        <taxon>Viridiplantae</taxon>
        <taxon>Streptophyta</taxon>
        <taxon>Embryophyta</taxon>
        <taxon>Tracheophyta</taxon>
        <taxon>Spermatophyta</taxon>
        <taxon>Magnoliopsida</taxon>
        <taxon>eudicotyledons</taxon>
        <taxon>Gunneridae</taxon>
        <taxon>Pentapetalae</taxon>
        <taxon>rosids</taxon>
        <taxon>malvids</taxon>
        <taxon>Malvales</taxon>
        <taxon>Malvaceae</taxon>
        <taxon>Malvoideae</taxon>
        <taxon>Gossypium</taxon>
    </lineage>
</organism>
<dbReference type="EMBL" id="JAIQCV010000012">
    <property type="protein sequence ID" value="KAH1038448.1"/>
    <property type="molecule type" value="Genomic_DNA"/>
</dbReference>
<accession>A0A9D3UDN3</accession>
<sequence>MGEVVKFKESNWRQKSRLTWFKEGDSNTAFFHRAVKFKVKRKIIFGMRIGNSWISKPKELKEKVFNFFRNHFSCSSRRWGLDLALKFKRLKDAEVLSLEIFFSMKEIKEAAWSCDENKAPGPDVTELLHLLFGEAENLRVIEGFKEVIRGHLISHLQSTDDTILFLRADEDVKSCLVGFDVEEEFMFKMVAICKCKIEALPFMYLGNPLGANPKKISTWDSIVEKVETKLVGWKCRSLSWAGRVVCINVVLSSLPIYYMSIFQAPITVIKKIDKIRRNFLWGGVGGRRSMVKVNWNLIYLPKAKGGAGVIDLRVKNKSLLTKWCWRFAVEREALWRKLITAKYGTPFQY</sequence>
<comment type="caution">
    <text evidence="1">The sequence shown here is derived from an EMBL/GenBank/DDBJ whole genome shotgun (WGS) entry which is preliminary data.</text>
</comment>
<dbReference type="PANTHER" id="PTHR33116:SF75">
    <property type="entry name" value="RIBONUCLEASE H PROTEIN"/>
    <property type="match status" value="1"/>
</dbReference>
<dbReference type="Proteomes" id="UP000828251">
    <property type="component" value="Unassembled WGS sequence"/>
</dbReference>
<dbReference type="PANTHER" id="PTHR33116">
    <property type="entry name" value="REVERSE TRANSCRIPTASE ZINC-BINDING DOMAIN-CONTAINING PROTEIN-RELATED-RELATED"/>
    <property type="match status" value="1"/>
</dbReference>
<protein>
    <submittedName>
        <fullName evidence="1">Uncharacterized protein</fullName>
    </submittedName>
</protein>
<reference evidence="1 2" key="1">
    <citation type="journal article" date="2021" name="Plant Biotechnol. J.">
        <title>Multi-omics assisted identification of the key and species-specific regulatory components of drought-tolerant mechanisms in Gossypium stocksii.</title>
        <authorList>
            <person name="Yu D."/>
            <person name="Ke L."/>
            <person name="Zhang D."/>
            <person name="Wu Y."/>
            <person name="Sun Y."/>
            <person name="Mei J."/>
            <person name="Sun J."/>
            <person name="Sun Y."/>
        </authorList>
    </citation>
    <scope>NUCLEOTIDE SEQUENCE [LARGE SCALE GENOMIC DNA]</scope>
    <source>
        <strain evidence="2">cv. E1</strain>
        <tissue evidence="1">Leaf</tissue>
    </source>
</reference>
<keyword evidence="2" id="KW-1185">Reference proteome</keyword>
<name>A0A9D3UDN3_9ROSI</name>
<dbReference type="AlphaFoldDB" id="A0A9D3UDN3"/>